<dbReference type="EMBL" id="JBHSRJ010000005">
    <property type="protein sequence ID" value="MFC6044692.1"/>
    <property type="molecule type" value="Genomic_DNA"/>
</dbReference>
<comment type="caution">
    <text evidence="2">The sequence shown here is derived from an EMBL/GenBank/DDBJ whole genome shotgun (WGS) entry which is preliminary data.</text>
</comment>
<reference evidence="3" key="1">
    <citation type="journal article" date="2019" name="Int. J. Syst. Evol. Microbiol.">
        <title>The Global Catalogue of Microorganisms (GCM) 10K type strain sequencing project: providing services to taxonomists for standard genome sequencing and annotation.</title>
        <authorList>
            <consortium name="The Broad Institute Genomics Platform"/>
            <consortium name="The Broad Institute Genome Sequencing Center for Infectious Disease"/>
            <person name="Wu L."/>
            <person name="Ma J."/>
        </authorList>
    </citation>
    <scope>NUCLEOTIDE SEQUENCE [LARGE SCALE GENOMIC DNA]</scope>
    <source>
        <strain evidence="3">CCUG 54522</strain>
    </source>
</reference>
<feature type="signal peptide" evidence="1">
    <location>
        <begin position="1"/>
        <end position="31"/>
    </location>
</feature>
<evidence type="ECO:0000313" key="3">
    <source>
        <dbReference type="Proteomes" id="UP001596135"/>
    </source>
</evidence>
<feature type="chain" id="PRO_5045535731" description="Tat pathway signal sequence domain protein" evidence="1">
    <location>
        <begin position="32"/>
        <end position="252"/>
    </location>
</feature>
<sequence length="252" mass="25726">MHLDNPPQRSRTPGRARLVVAAACAAGIAGAAIAVNTLSSPVSGADTPSGDAVVVKVVPTARPDHLGAPRDELSLEEWGYAKHLAEATLPADATDVLGEPGAEFLSANIPNSDVDGDARLVDVVFYDYTADRQHQVTVDLTAGKVVSALATGGVQSPTTATEADVAMDLLLESPLAAPVAAAFAEQGAGRLTRKDQVSYAGGSYKPSPGVQGADACGAHRCVELQIQAPNGRYLTTSGFVVDLSAGTVLATK</sequence>
<dbReference type="Proteomes" id="UP001596135">
    <property type="component" value="Unassembled WGS sequence"/>
</dbReference>
<dbReference type="RefSeq" id="WP_379156498.1">
    <property type="nucleotide sequence ID" value="NZ_JBHSRJ010000005.1"/>
</dbReference>
<gene>
    <name evidence="2" type="ORF">ACFPYL_16500</name>
</gene>
<accession>A0ABW1LND6</accession>
<keyword evidence="3" id="KW-1185">Reference proteome</keyword>
<keyword evidence="1" id="KW-0732">Signal</keyword>
<evidence type="ECO:0000256" key="1">
    <source>
        <dbReference type="SAM" id="SignalP"/>
    </source>
</evidence>
<organism evidence="2 3">
    <name type="scientific">Nocardioides hankookensis</name>
    <dbReference type="NCBI Taxonomy" id="443157"/>
    <lineage>
        <taxon>Bacteria</taxon>
        <taxon>Bacillati</taxon>
        <taxon>Actinomycetota</taxon>
        <taxon>Actinomycetes</taxon>
        <taxon>Propionibacteriales</taxon>
        <taxon>Nocardioidaceae</taxon>
        <taxon>Nocardioides</taxon>
    </lineage>
</organism>
<name>A0ABW1LND6_9ACTN</name>
<protein>
    <recommendedName>
        <fullName evidence="4">Tat pathway signal sequence domain protein</fullName>
    </recommendedName>
</protein>
<proteinExistence type="predicted"/>
<evidence type="ECO:0000313" key="2">
    <source>
        <dbReference type="EMBL" id="MFC6044692.1"/>
    </source>
</evidence>
<evidence type="ECO:0008006" key="4">
    <source>
        <dbReference type="Google" id="ProtNLM"/>
    </source>
</evidence>